<dbReference type="AlphaFoldDB" id="A0A2A9NUQ7"/>
<dbReference type="OrthoDB" id="2552152at2759"/>
<dbReference type="Proteomes" id="UP000242287">
    <property type="component" value="Unassembled WGS sequence"/>
</dbReference>
<accession>A0A2A9NUQ7</accession>
<name>A0A2A9NUQ7_9AGAR</name>
<feature type="region of interest" description="Disordered" evidence="1">
    <location>
        <begin position="237"/>
        <end position="338"/>
    </location>
</feature>
<feature type="compositionally biased region" description="Polar residues" evidence="1">
    <location>
        <begin position="93"/>
        <end position="110"/>
    </location>
</feature>
<feature type="region of interest" description="Disordered" evidence="1">
    <location>
        <begin position="1"/>
        <end position="26"/>
    </location>
</feature>
<sequence length="338" mass="37043">MSSKRGRKRNDNLPPNRARDVQRAFRARRAAHLQALEQRVSELEEENSCLRQALNLPPANRTPLGKGPTGKDKPRQMESVATSQPIGIHSSRDSSNGDSPASRTSSLSPCTFTVSMPTRSMQVIDSGAWDDPLLVNEPQSDVSGHSGSSYGLTPMSAPSPMKPLQFASYSTTSLPSSSRSSVSSMYMAPTTHYAQSSDRIAGTSFNGHAYSVRSDMRDEPPRQYSSFPHAAFQATDGDIHVHSPPPSIPPSHAHHRESPLPYPHRRCLTEPQGYTFSQGYSHLSHPTQIHARGPEYPRLPDGDTQCHPNPNPHPHPHSHPPTTSRSVFTSDGRINSIN</sequence>
<protein>
    <recommendedName>
        <fullName evidence="4">BZIP domain-containing protein</fullName>
    </recommendedName>
</protein>
<feature type="compositionally biased region" description="Polar residues" evidence="1">
    <location>
        <begin position="272"/>
        <end position="287"/>
    </location>
</feature>
<feature type="region of interest" description="Disordered" evidence="1">
    <location>
        <begin position="40"/>
        <end position="110"/>
    </location>
</feature>
<keyword evidence="3" id="KW-1185">Reference proteome</keyword>
<evidence type="ECO:0008006" key="4">
    <source>
        <dbReference type="Google" id="ProtNLM"/>
    </source>
</evidence>
<dbReference type="STRING" id="703135.A0A2A9NUQ7"/>
<dbReference type="GO" id="GO:0003700">
    <property type="term" value="F:DNA-binding transcription factor activity"/>
    <property type="evidence" value="ECO:0007669"/>
    <property type="project" value="InterPro"/>
</dbReference>
<organism evidence="2 3">
    <name type="scientific">Amanita thiersii Skay4041</name>
    <dbReference type="NCBI Taxonomy" id="703135"/>
    <lineage>
        <taxon>Eukaryota</taxon>
        <taxon>Fungi</taxon>
        <taxon>Dikarya</taxon>
        <taxon>Basidiomycota</taxon>
        <taxon>Agaricomycotina</taxon>
        <taxon>Agaricomycetes</taxon>
        <taxon>Agaricomycetidae</taxon>
        <taxon>Agaricales</taxon>
        <taxon>Pluteineae</taxon>
        <taxon>Amanitaceae</taxon>
        <taxon>Amanita</taxon>
    </lineage>
</organism>
<proteinExistence type="predicted"/>
<evidence type="ECO:0000313" key="2">
    <source>
        <dbReference type="EMBL" id="PFH53104.1"/>
    </source>
</evidence>
<evidence type="ECO:0000256" key="1">
    <source>
        <dbReference type="SAM" id="MobiDB-lite"/>
    </source>
</evidence>
<dbReference type="SUPFAM" id="SSF57959">
    <property type="entry name" value="Leucine zipper domain"/>
    <property type="match status" value="1"/>
</dbReference>
<dbReference type="EMBL" id="KZ301975">
    <property type="protein sequence ID" value="PFH53104.1"/>
    <property type="molecule type" value="Genomic_DNA"/>
</dbReference>
<evidence type="ECO:0000313" key="3">
    <source>
        <dbReference type="Proteomes" id="UP000242287"/>
    </source>
</evidence>
<dbReference type="InterPro" id="IPR046347">
    <property type="entry name" value="bZIP_sf"/>
</dbReference>
<reference evidence="2 3" key="1">
    <citation type="submission" date="2014-02" db="EMBL/GenBank/DDBJ databases">
        <title>Transposable element dynamics among asymbiotic and ectomycorrhizal Amanita fungi.</title>
        <authorList>
            <consortium name="DOE Joint Genome Institute"/>
            <person name="Hess J."/>
            <person name="Skrede I."/>
            <person name="Wolfe B."/>
            <person name="LaButti K."/>
            <person name="Ohm R.A."/>
            <person name="Grigoriev I.V."/>
            <person name="Pringle A."/>
        </authorList>
    </citation>
    <scope>NUCLEOTIDE SEQUENCE [LARGE SCALE GENOMIC DNA]</scope>
    <source>
        <strain evidence="2 3">SKay4041</strain>
    </source>
</reference>
<feature type="compositionally biased region" description="Polar residues" evidence="1">
    <location>
        <begin position="325"/>
        <end position="338"/>
    </location>
</feature>
<feature type="compositionally biased region" description="Basic and acidic residues" evidence="1">
    <location>
        <begin position="292"/>
        <end position="301"/>
    </location>
</feature>
<gene>
    <name evidence="2" type="ORF">AMATHDRAFT_138495</name>
</gene>
<dbReference type="Gene3D" id="1.20.5.170">
    <property type="match status" value="1"/>
</dbReference>